<evidence type="ECO:0000256" key="12">
    <source>
        <dbReference type="ARBA" id="ARBA00024596"/>
    </source>
</evidence>
<keyword evidence="5" id="KW-0479">Metal-binding</keyword>
<dbReference type="PANTHER" id="PTHR43758">
    <property type="entry name" value="7,8-DIHYDRO-8-OXOGUANINE TRIPHOSPHATASE"/>
    <property type="match status" value="1"/>
</dbReference>
<evidence type="ECO:0000256" key="6">
    <source>
        <dbReference type="ARBA" id="ARBA00022801"/>
    </source>
</evidence>
<dbReference type="GO" id="GO:0008828">
    <property type="term" value="F:dATP diphosphatase activity"/>
    <property type="evidence" value="ECO:0007669"/>
    <property type="project" value="UniProtKB-EC"/>
</dbReference>
<keyword evidence="26" id="KW-1185">Reference proteome</keyword>
<dbReference type="OrthoDB" id="447842at2759"/>
<evidence type="ECO:0000256" key="10">
    <source>
        <dbReference type="ARBA" id="ARBA00024459"/>
    </source>
</evidence>
<evidence type="ECO:0000259" key="24">
    <source>
        <dbReference type="PROSITE" id="PS51462"/>
    </source>
</evidence>
<comment type="function">
    <text evidence="23">Oxidized purine nucleoside triphosphate hydrolase which is a prominent sanitizer of the oxidized nucleotide pool. Catalyzes the hydrolysis of 2-oxo-dATP (2-hydroxy-dATP) into 2-oxo-dAMP. Also has a significant hydrolase activity toward 2-oxo-ATP, 8-oxo-dGTP and 8-oxo-dATP. Through the hydrolysis of oxidized purine nucleoside triphosphates, prevents their incorporation into DNA and the subsequent transversions A:T to C:G and G:C to T:A. Also catalyzes the hydrolysis of methylated purine nucleoside triphosphate preventing their integration into DNA. Through this antimutagenic activity protects cells from oxidative stress.</text>
</comment>
<reference evidence="25" key="1">
    <citation type="journal article" date="2020" name="New Phytol.">
        <title>Comparative genomics reveals dynamic genome evolution in host specialist ectomycorrhizal fungi.</title>
        <authorList>
            <person name="Lofgren L.A."/>
            <person name="Nguyen N.H."/>
            <person name="Vilgalys R."/>
            <person name="Ruytinx J."/>
            <person name="Liao H.L."/>
            <person name="Branco S."/>
            <person name="Kuo A."/>
            <person name="LaButti K."/>
            <person name="Lipzen A."/>
            <person name="Andreopoulos W."/>
            <person name="Pangilinan J."/>
            <person name="Riley R."/>
            <person name="Hundley H."/>
            <person name="Na H."/>
            <person name="Barry K."/>
            <person name="Grigoriev I.V."/>
            <person name="Stajich J.E."/>
            <person name="Kennedy P.G."/>
        </authorList>
    </citation>
    <scope>NUCLEOTIDE SEQUENCE</scope>
    <source>
        <strain evidence="25">DOB743</strain>
    </source>
</reference>
<dbReference type="InterPro" id="IPR015797">
    <property type="entry name" value="NUDIX_hydrolase-like_dom_sf"/>
</dbReference>
<comment type="subcellular location">
    <subcellularLocation>
        <location evidence="2">Nucleus</location>
    </subcellularLocation>
</comment>
<dbReference type="Pfam" id="PF00293">
    <property type="entry name" value="NUDIX"/>
    <property type="match status" value="1"/>
</dbReference>
<comment type="catalytic activity">
    <reaction evidence="10">
        <text>2-oxo-dATP + H2O = 2-oxo-dAMP + diphosphate + H(+)</text>
        <dbReference type="Rhea" id="RHEA:31583"/>
        <dbReference type="ChEBI" id="CHEBI:15377"/>
        <dbReference type="ChEBI" id="CHEBI:15378"/>
        <dbReference type="ChEBI" id="CHEBI:33019"/>
        <dbReference type="ChEBI" id="CHEBI:63212"/>
        <dbReference type="ChEBI" id="CHEBI:77897"/>
        <dbReference type="EC" id="3.6.1.56"/>
    </reaction>
    <physiologicalReaction direction="left-to-right" evidence="10">
        <dbReference type="Rhea" id="RHEA:31584"/>
    </physiologicalReaction>
</comment>
<dbReference type="CDD" id="cd03427">
    <property type="entry name" value="NUDIX_MTH1_Nudt1"/>
    <property type="match status" value="1"/>
</dbReference>
<feature type="domain" description="Nudix hydrolase" evidence="24">
    <location>
        <begin position="29"/>
        <end position="157"/>
    </location>
</feature>
<evidence type="ECO:0000256" key="14">
    <source>
        <dbReference type="ARBA" id="ARBA00026218"/>
    </source>
</evidence>
<dbReference type="PROSITE" id="PS00893">
    <property type="entry name" value="NUDIX_BOX"/>
    <property type="match status" value="1"/>
</dbReference>
<dbReference type="GO" id="GO:0042262">
    <property type="term" value="P:DNA protection"/>
    <property type="evidence" value="ECO:0007669"/>
    <property type="project" value="InterPro"/>
</dbReference>
<dbReference type="InterPro" id="IPR003563">
    <property type="entry name" value="8ODP"/>
</dbReference>
<dbReference type="PROSITE" id="PS51462">
    <property type="entry name" value="NUDIX"/>
    <property type="match status" value="1"/>
</dbReference>
<evidence type="ECO:0000256" key="9">
    <source>
        <dbReference type="ARBA" id="ARBA00024448"/>
    </source>
</evidence>
<dbReference type="PRINTS" id="PR01403">
    <property type="entry name" value="8OXTPHPHTASE"/>
</dbReference>
<dbReference type="SUPFAM" id="SSF55811">
    <property type="entry name" value="Nudix"/>
    <property type="match status" value="1"/>
</dbReference>
<comment type="catalytic activity">
    <reaction evidence="9">
        <text>8-oxo-dATP + H2O = 8-oxo-dAMP + diphosphate + H(+)</text>
        <dbReference type="Rhea" id="RHEA:65396"/>
        <dbReference type="ChEBI" id="CHEBI:15377"/>
        <dbReference type="ChEBI" id="CHEBI:15378"/>
        <dbReference type="ChEBI" id="CHEBI:33019"/>
        <dbReference type="ChEBI" id="CHEBI:71361"/>
        <dbReference type="ChEBI" id="CHEBI:172871"/>
    </reaction>
    <physiologicalReaction direction="left-to-right" evidence="9">
        <dbReference type="Rhea" id="RHEA:65397"/>
    </physiologicalReaction>
</comment>
<comment type="catalytic activity">
    <reaction evidence="12">
        <text>2-oxo-ATP + H2O = 2-oxo-AMP + diphosphate + H(+)</text>
        <dbReference type="Rhea" id="RHEA:67392"/>
        <dbReference type="ChEBI" id="CHEBI:15377"/>
        <dbReference type="ChEBI" id="CHEBI:15378"/>
        <dbReference type="ChEBI" id="CHEBI:33019"/>
        <dbReference type="ChEBI" id="CHEBI:71395"/>
        <dbReference type="ChEBI" id="CHEBI:172878"/>
    </reaction>
    <physiologicalReaction direction="left-to-right" evidence="12">
        <dbReference type="Rhea" id="RHEA:67393"/>
    </physiologicalReaction>
</comment>
<evidence type="ECO:0000256" key="17">
    <source>
        <dbReference type="ARBA" id="ARBA00030682"/>
    </source>
</evidence>
<evidence type="ECO:0000256" key="8">
    <source>
        <dbReference type="ARBA" id="ARBA00023242"/>
    </source>
</evidence>
<keyword evidence="8" id="KW-0539">Nucleus</keyword>
<evidence type="ECO:0000256" key="7">
    <source>
        <dbReference type="ARBA" id="ARBA00022842"/>
    </source>
</evidence>
<evidence type="ECO:0000256" key="1">
    <source>
        <dbReference type="ARBA" id="ARBA00001946"/>
    </source>
</evidence>
<evidence type="ECO:0000256" key="16">
    <source>
        <dbReference type="ARBA" id="ARBA00030634"/>
    </source>
</evidence>
<proteinExistence type="inferred from homology"/>
<sequence>MTSILPPGLEGNLVEYVQGGVGDWLPFNQKRFYTNAFIIQDDKILLGMKKRGFGINKYNGFGGKVEPGETLTQAAMRELKEEAGIDAPLEHAGSLLFMAKGAGWAFQIEIFSAHSYSGTPTESDEMRPEWFSFASSAGSDADAIVPPIPYETMWDGDVHWLPLLVRGQKFVGRIDSVTQDDGEFAMTRHWFGTVISDN</sequence>
<evidence type="ECO:0000256" key="22">
    <source>
        <dbReference type="ARBA" id="ARBA00049032"/>
    </source>
</evidence>
<evidence type="ECO:0000313" key="26">
    <source>
        <dbReference type="Proteomes" id="UP000714275"/>
    </source>
</evidence>
<evidence type="ECO:0000256" key="21">
    <source>
        <dbReference type="ARBA" id="ARBA00048894"/>
    </source>
</evidence>
<dbReference type="EC" id="3.6.1.56" evidence="13"/>
<evidence type="ECO:0000256" key="5">
    <source>
        <dbReference type="ARBA" id="ARBA00022723"/>
    </source>
</evidence>
<keyword evidence="7" id="KW-0460">Magnesium</keyword>
<comment type="catalytic activity">
    <reaction evidence="22">
        <text>N(6)-methyl-dATP + H2O = N(6)-methyl-dAMP + diphosphate + H(+)</text>
        <dbReference type="Rhea" id="RHEA:67604"/>
        <dbReference type="ChEBI" id="CHEBI:15377"/>
        <dbReference type="ChEBI" id="CHEBI:15378"/>
        <dbReference type="ChEBI" id="CHEBI:33019"/>
        <dbReference type="ChEBI" id="CHEBI:169976"/>
        <dbReference type="ChEBI" id="CHEBI:172872"/>
    </reaction>
    <physiologicalReaction direction="left-to-right" evidence="22">
        <dbReference type="Rhea" id="RHEA:67605"/>
    </physiologicalReaction>
</comment>
<dbReference type="AlphaFoldDB" id="A0A9P7D411"/>
<dbReference type="GO" id="GO:0008413">
    <property type="term" value="F:8-oxo-7,8-dihydroguanosine triphosphate pyrophosphatase activity"/>
    <property type="evidence" value="ECO:0007669"/>
    <property type="project" value="InterPro"/>
</dbReference>
<evidence type="ECO:0000256" key="19">
    <source>
        <dbReference type="ARBA" id="ARBA00032071"/>
    </source>
</evidence>
<dbReference type="PANTHER" id="PTHR43758:SF2">
    <property type="entry name" value="OXIDIZED PURINE NUCLEOSIDE TRIPHOSPHATE HYDROLASE"/>
    <property type="match status" value="1"/>
</dbReference>
<evidence type="ECO:0000256" key="3">
    <source>
        <dbReference type="ARBA" id="ARBA00005582"/>
    </source>
</evidence>
<comment type="caution">
    <text evidence="25">The sequence shown here is derived from an EMBL/GenBank/DDBJ whole genome shotgun (WGS) entry which is preliminary data.</text>
</comment>
<gene>
    <name evidence="25" type="ORF">EV702DRAFT_163542</name>
</gene>
<comment type="cofactor">
    <cofactor evidence="1">
        <name>Mg(2+)</name>
        <dbReference type="ChEBI" id="CHEBI:18420"/>
    </cofactor>
</comment>
<evidence type="ECO:0000256" key="4">
    <source>
        <dbReference type="ARBA" id="ARBA00011245"/>
    </source>
</evidence>
<dbReference type="EMBL" id="JABBWD010000015">
    <property type="protein sequence ID" value="KAG1778694.1"/>
    <property type="molecule type" value="Genomic_DNA"/>
</dbReference>
<evidence type="ECO:0000256" key="20">
    <source>
        <dbReference type="ARBA" id="ARBA00048002"/>
    </source>
</evidence>
<comment type="catalytic activity">
    <reaction evidence="11">
        <text>8-oxo-dGTP + H2O = 8-oxo-dGMP + diphosphate + H(+)</text>
        <dbReference type="Rhea" id="RHEA:31575"/>
        <dbReference type="ChEBI" id="CHEBI:15377"/>
        <dbReference type="ChEBI" id="CHEBI:15378"/>
        <dbReference type="ChEBI" id="CHEBI:33019"/>
        <dbReference type="ChEBI" id="CHEBI:63224"/>
        <dbReference type="ChEBI" id="CHEBI:77896"/>
    </reaction>
    <physiologicalReaction direction="left-to-right" evidence="11">
        <dbReference type="Rhea" id="RHEA:31576"/>
    </physiologicalReaction>
</comment>
<protein>
    <recommendedName>
        <fullName evidence="14">Oxidized purine nucleoside triphosphate hydrolase</fullName>
        <ecNumber evidence="13">3.6.1.56</ecNumber>
    </recommendedName>
    <alternativeName>
        <fullName evidence="18">2-hydroxy-dATP diphosphatase</fullName>
    </alternativeName>
    <alternativeName>
        <fullName evidence="17">7,8-dihydro-8-oxoguanine triphosphatase</fullName>
    </alternativeName>
    <alternativeName>
        <fullName evidence="16">8-oxo-dGTPase</fullName>
    </alternativeName>
    <alternativeName>
        <fullName evidence="19">Methylated purine nucleoside triphosphate hydrolase</fullName>
    </alternativeName>
    <alternativeName>
        <fullName evidence="15">Nucleoside diphosphate-linked moiety X motif 1</fullName>
    </alternativeName>
</protein>
<evidence type="ECO:0000256" key="11">
    <source>
        <dbReference type="ARBA" id="ARBA00024486"/>
    </source>
</evidence>
<dbReference type="InterPro" id="IPR000086">
    <property type="entry name" value="NUDIX_hydrolase_dom"/>
</dbReference>
<dbReference type="GO" id="GO:0005737">
    <property type="term" value="C:cytoplasm"/>
    <property type="evidence" value="ECO:0007669"/>
    <property type="project" value="TreeGrafter"/>
</dbReference>
<dbReference type="GO" id="GO:0046872">
    <property type="term" value="F:metal ion binding"/>
    <property type="evidence" value="ECO:0007669"/>
    <property type="project" value="UniProtKB-KW"/>
</dbReference>
<dbReference type="Proteomes" id="UP000714275">
    <property type="component" value="Unassembled WGS sequence"/>
</dbReference>
<evidence type="ECO:0000256" key="18">
    <source>
        <dbReference type="ARBA" id="ARBA00031927"/>
    </source>
</evidence>
<dbReference type="GO" id="GO:0005634">
    <property type="term" value="C:nucleus"/>
    <property type="evidence" value="ECO:0007669"/>
    <property type="project" value="UniProtKB-SubCell"/>
</dbReference>
<dbReference type="InterPro" id="IPR020084">
    <property type="entry name" value="NUDIX_hydrolase_CS"/>
</dbReference>
<name>A0A9P7D411_9AGAM</name>
<comment type="subunit">
    <text evidence="4">Monomer.</text>
</comment>
<evidence type="ECO:0000256" key="2">
    <source>
        <dbReference type="ARBA" id="ARBA00004123"/>
    </source>
</evidence>
<accession>A0A9P7D411</accession>
<dbReference type="Gene3D" id="3.90.79.10">
    <property type="entry name" value="Nucleoside Triphosphate Pyrophosphohydrolase"/>
    <property type="match status" value="1"/>
</dbReference>
<evidence type="ECO:0000256" key="23">
    <source>
        <dbReference type="ARBA" id="ARBA00053094"/>
    </source>
</evidence>
<comment type="catalytic activity">
    <reaction evidence="21">
        <text>O(6)-methyl-dGTP + H2O = O(6)-methyl-dGMP + diphosphate + H(+)</text>
        <dbReference type="Rhea" id="RHEA:67600"/>
        <dbReference type="ChEBI" id="CHEBI:15377"/>
        <dbReference type="ChEBI" id="CHEBI:15378"/>
        <dbReference type="ChEBI" id="CHEBI:33019"/>
        <dbReference type="ChEBI" id="CHEBI:169974"/>
        <dbReference type="ChEBI" id="CHEBI:169975"/>
    </reaction>
    <physiologicalReaction direction="left-to-right" evidence="21">
        <dbReference type="Rhea" id="RHEA:67601"/>
    </physiologicalReaction>
</comment>
<keyword evidence="6 25" id="KW-0378">Hydrolase</keyword>
<comment type="catalytic activity">
    <reaction evidence="20">
        <text>N(6)-methyl-ATP + H2O = N(6)-methyl-AMP + diphosphate + H(+)</text>
        <dbReference type="Rhea" id="RHEA:67608"/>
        <dbReference type="ChEBI" id="CHEBI:15377"/>
        <dbReference type="ChEBI" id="CHEBI:15378"/>
        <dbReference type="ChEBI" id="CHEBI:33019"/>
        <dbReference type="ChEBI" id="CHEBI:144842"/>
        <dbReference type="ChEBI" id="CHEBI:172873"/>
    </reaction>
    <physiologicalReaction direction="left-to-right" evidence="20">
        <dbReference type="Rhea" id="RHEA:67609"/>
    </physiologicalReaction>
</comment>
<evidence type="ECO:0000256" key="13">
    <source>
        <dbReference type="ARBA" id="ARBA00026103"/>
    </source>
</evidence>
<organism evidence="25 26">
    <name type="scientific">Suillus placidus</name>
    <dbReference type="NCBI Taxonomy" id="48579"/>
    <lineage>
        <taxon>Eukaryota</taxon>
        <taxon>Fungi</taxon>
        <taxon>Dikarya</taxon>
        <taxon>Basidiomycota</taxon>
        <taxon>Agaricomycotina</taxon>
        <taxon>Agaricomycetes</taxon>
        <taxon>Agaricomycetidae</taxon>
        <taxon>Boletales</taxon>
        <taxon>Suillineae</taxon>
        <taxon>Suillaceae</taxon>
        <taxon>Suillus</taxon>
    </lineage>
</organism>
<evidence type="ECO:0000313" key="25">
    <source>
        <dbReference type="EMBL" id="KAG1778694.1"/>
    </source>
</evidence>
<evidence type="ECO:0000256" key="15">
    <source>
        <dbReference type="ARBA" id="ARBA00029673"/>
    </source>
</evidence>
<comment type="similarity">
    <text evidence="3">Belongs to the Nudix hydrolase family.</text>
</comment>